<dbReference type="Proteomes" id="UP001597237">
    <property type="component" value="Unassembled WGS sequence"/>
</dbReference>
<dbReference type="RefSeq" id="WP_377283394.1">
    <property type="nucleotide sequence ID" value="NZ_JBHRSI010000009.1"/>
</dbReference>
<dbReference type="InterPro" id="IPR038109">
    <property type="entry name" value="DNA_bind_recomb_sf"/>
</dbReference>
<dbReference type="Pfam" id="PF00239">
    <property type="entry name" value="Resolvase"/>
    <property type="match status" value="1"/>
</dbReference>
<dbReference type="InterPro" id="IPR050639">
    <property type="entry name" value="SSR_resolvase"/>
</dbReference>
<organism evidence="3 4">
    <name type="scientific">Phenylobacterium terrae</name>
    <dbReference type="NCBI Taxonomy" id="2665495"/>
    <lineage>
        <taxon>Bacteria</taxon>
        <taxon>Pseudomonadati</taxon>
        <taxon>Pseudomonadota</taxon>
        <taxon>Alphaproteobacteria</taxon>
        <taxon>Caulobacterales</taxon>
        <taxon>Caulobacteraceae</taxon>
        <taxon>Phenylobacterium</taxon>
    </lineage>
</organism>
<dbReference type="InterPro" id="IPR011109">
    <property type="entry name" value="DNA_bind_recombinase_dom"/>
</dbReference>
<dbReference type="SUPFAM" id="SSF53041">
    <property type="entry name" value="Resolvase-like"/>
    <property type="match status" value="1"/>
</dbReference>
<dbReference type="SMART" id="SM00857">
    <property type="entry name" value="Resolvase"/>
    <property type="match status" value="1"/>
</dbReference>
<feature type="coiled-coil region" evidence="1">
    <location>
        <begin position="379"/>
        <end position="433"/>
    </location>
</feature>
<evidence type="ECO:0000256" key="1">
    <source>
        <dbReference type="SAM" id="Coils"/>
    </source>
</evidence>
<dbReference type="PROSITE" id="PS51736">
    <property type="entry name" value="RECOMBINASES_3"/>
    <property type="match status" value="1"/>
</dbReference>
<dbReference type="Pfam" id="PF13408">
    <property type="entry name" value="Zn_ribbon_recom"/>
    <property type="match status" value="1"/>
</dbReference>
<dbReference type="Gene3D" id="3.40.50.1390">
    <property type="entry name" value="Resolvase, N-terminal catalytic domain"/>
    <property type="match status" value="1"/>
</dbReference>
<keyword evidence="4" id="KW-1185">Reference proteome</keyword>
<dbReference type="PANTHER" id="PTHR30461:SF23">
    <property type="entry name" value="DNA RECOMBINASE-RELATED"/>
    <property type="match status" value="1"/>
</dbReference>
<comment type="caution">
    <text evidence="3">The sequence shown here is derived from an EMBL/GenBank/DDBJ whole genome shotgun (WGS) entry which is preliminary data.</text>
</comment>
<dbReference type="Pfam" id="PF07508">
    <property type="entry name" value="Recombinase"/>
    <property type="match status" value="1"/>
</dbReference>
<name>A0ABW4N920_9CAUL</name>
<dbReference type="CDD" id="cd00338">
    <property type="entry name" value="Ser_Recombinase"/>
    <property type="match status" value="1"/>
</dbReference>
<dbReference type="InterPro" id="IPR036162">
    <property type="entry name" value="Resolvase-like_N_sf"/>
</dbReference>
<reference evidence="4" key="1">
    <citation type="journal article" date="2019" name="Int. J. Syst. Evol. Microbiol.">
        <title>The Global Catalogue of Microorganisms (GCM) 10K type strain sequencing project: providing services to taxonomists for standard genome sequencing and annotation.</title>
        <authorList>
            <consortium name="The Broad Institute Genomics Platform"/>
            <consortium name="The Broad Institute Genome Sequencing Center for Infectious Disease"/>
            <person name="Wu L."/>
            <person name="Ma J."/>
        </authorList>
    </citation>
    <scope>NUCLEOTIDE SEQUENCE [LARGE SCALE GENOMIC DNA]</scope>
    <source>
        <strain evidence="4">DFY28</strain>
    </source>
</reference>
<sequence length="526" mass="59512">MARAWSYRRLSTAGQGDGHGEERQIEAAERYAAENGLVLQPPFRDIGLSAFRGKHRKKGDLAKFLAMVESGVVTAGDHFLVENTDRLSREQPTFALHVFTTIINAGIILVITDRGDVYSLETLRKEPTKLFHYVMEVIRGNAESSRKGEMVSKSWASRKERIRAGEKLGGRAPRWLTWNKEKGDWERRQDRIDVANRILREFDAGFGGLQIARRLNDDGVEAFQNGDGWHHALVVRLAQNRALIGEYQPVKVDENGKRELDGDPIPDRYPCVVDPALFYRVQERIALRSKGGQKGGGNHGVHFSNLFTGIARCGSCGGKMSYVDKRGRNIPFLKCANAHRGHRCDNARRFLYPDLEKTVLRHVIEIDLSREPEPADVELSLMRGRRDDIERRIENLLDQMERATAGRSAQKRLSALEAQLDELDTRIRELDRVAVRTPLEGHRERVEALWAQMAAMTGPDLYALRSRLCVALRAIVDAVSFDEDGDVILHLVSGRTWYCVTDGGMDRTEMRNRGGRDYFAIEEVVA</sequence>
<dbReference type="EMBL" id="JBHUEY010000012">
    <property type="protein sequence ID" value="MFD1785815.1"/>
    <property type="molecule type" value="Genomic_DNA"/>
</dbReference>
<evidence type="ECO:0000259" key="2">
    <source>
        <dbReference type="PROSITE" id="PS51736"/>
    </source>
</evidence>
<dbReference type="PANTHER" id="PTHR30461">
    <property type="entry name" value="DNA-INVERTASE FROM LAMBDOID PROPHAGE"/>
    <property type="match status" value="1"/>
</dbReference>
<protein>
    <submittedName>
        <fullName evidence="3">Recombinase family protein</fullName>
    </submittedName>
</protein>
<evidence type="ECO:0000313" key="3">
    <source>
        <dbReference type="EMBL" id="MFD1785815.1"/>
    </source>
</evidence>
<gene>
    <name evidence="3" type="ORF">ACFSC0_20650</name>
</gene>
<proteinExistence type="predicted"/>
<feature type="domain" description="Resolvase/invertase-type recombinase catalytic" evidence="2">
    <location>
        <begin position="3"/>
        <end position="165"/>
    </location>
</feature>
<keyword evidence="1" id="KW-0175">Coiled coil</keyword>
<accession>A0ABW4N920</accession>
<dbReference type="InterPro" id="IPR006119">
    <property type="entry name" value="Resolv_N"/>
</dbReference>
<evidence type="ECO:0000313" key="4">
    <source>
        <dbReference type="Proteomes" id="UP001597237"/>
    </source>
</evidence>
<dbReference type="Gene3D" id="3.90.1750.20">
    <property type="entry name" value="Putative Large Serine Recombinase, Chain B, Domain 2"/>
    <property type="match status" value="1"/>
</dbReference>
<dbReference type="InterPro" id="IPR025827">
    <property type="entry name" value="Zn_ribbon_recom_dom"/>
</dbReference>